<dbReference type="OrthoDB" id="2336853at2759"/>
<sequence length="100" mass="11393">MAYITVDFSNFMHFKEHLSATVSKSGLLVRTDIKVNGAHVYARRTSTRPASEDISAWVPYGDDLCDLPLEAYYTLEGDYVEYKLGDPERQFFLIGPSRHT</sequence>
<dbReference type="AlphaFoldDB" id="A0A9P6J724"/>
<protein>
    <submittedName>
        <fullName evidence="1">Uncharacterized protein</fullName>
    </submittedName>
</protein>
<organism evidence="1 2">
    <name type="scientific">Mortierella alpina</name>
    <name type="common">Oleaginous fungus</name>
    <name type="synonym">Mortierella renispora</name>
    <dbReference type="NCBI Taxonomy" id="64518"/>
    <lineage>
        <taxon>Eukaryota</taxon>
        <taxon>Fungi</taxon>
        <taxon>Fungi incertae sedis</taxon>
        <taxon>Mucoromycota</taxon>
        <taxon>Mortierellomycotina</taxon>
        <taxon>Mortierellomycetes</taxon>
        <taxon>Mortierellales</taxon>
        <taxon>Mortierellaceae</taxon>
        <taxon>Mortierella</taxon>
    </lineage>
</organism>
<dbReference type="EMBL" id="JAAAHY010000424">
    <property type="protein sequence ID" value="KAF9963949.1"/>
    <property type="molecule type" value="Genomic_DNA"/>
</dbReference>
<gene>
    <name evidence="1" type="ORF">BGZ70_007090</name>
</gene>
<evidence type="ECO:0000313" key="1">
    <source>
        <dbReference type="EMBL" id="KAF9963949.1"/>
    </source>
</evidence>
<name>A0A9P6J724_MORAP</name>
<evidence type="ECO:0000313" key="2">
    <source>
        <dbReference type="Proteomes" id="UP000738359"/>
    </source>
</evidence>
<keyword evidence="2" id="KW-1185">Reference proteome</keyword>
<accession>A0A9P6J724</accession>
<reference evidence="1" key="1">
    <citation type="journal article" date="2020" name="Fungal Divers.">
        <title>Resolving the Mortierellaceae phylogeny through synthesis of multi-gene phylogenetics and phylogenomics.</title>
        <authorList>
            <person name="Vandepol N."/>
            <person name="Liber J."/>
            <person name="Desiro A."/>
            <person name="Na H."/>
            <person name="Kennedy M."/>
            <person name="Barry K."/>
            <person name="Grigoriev I.V."/>
            <person name="Miller A.N."/>
            <person name="O'Donnell K."/>
            <person name="Stajich J.E."/>
            <person name="Bonito G."/>
        </authorList>
    </citation>
    <scope>NUCLEOTIDE SEQUENCE</scope>
    <source>
        <strain evidence="1">CK1249</strain>
    </source>
</reference>
<proteinExistence type="predicted"/>
<dbReference type="Proteomes" id="UP000738359">
    <property type="component" value="Unassembled WGS sequence"/>
</dbReference>
<comment type="caution">
    <text evidence="1">The sequence shown here is derived from an EMBL/GenBank/DDBJ whole genome shotgun (WGS) entry which is preliminary data.</text>
</comment>